<keyword evidence="4" id="KW-1185">Reference proteome</keyword>
<gene>
    <name evidence="3" type="ORF">PHYSODRAFT_529376</name>
    <name evidence="2" type="ORF">PHYSODRAFT_536189</name>
</gene>
<dbReference type="EMBL" id="JH159162">
    <property type="protein sequence ID" value="EGZ07559.1"/>
    <property type="molecule type" value="Genomic_DNA"/>
</dbReference>
<evidence type="ECO:0000313" key="2">
    <source>
        <dbReference type="EMBL" id="EGZ04517.1"/>
    </source>
</evidence>
<feature type="chain" id="PRO_5010834023" description="PLAC8 family protein" evidence="1">
    <location>
        <begin position="18"/>
        <end position="84"/>
    </location>
</feature>
<dbReference type="KEGG" id="psoj:PHYSODRAFT_529376"/>
<accession>G5AAD0</accession>
<evidence type="ECO:0008006" key="5">
    <source>
        <dbReference type="Google" id="ProtNLM"/>
    </source>
</evidence>
<keyword evidence="1" id="KW-0732">Signal</keyword>
<dbReference type="GeneID" id="20662227"/>
<dbReference type="RefSeq" id="XP_009537125.1">
    <property type="nucleotide sequence ID" value="XM_009538830.1"/>
</dbReference>
<feature type="signal peptide" evidence="1">
    <location>
        <begin position="1"/>
        <end position="17"/>
    </location>
</feature>
<dbReference type="AlphaFoldDB" id="G5AAD0"/>
<proteinExistence type="predicted"/>
<organism evidence="3 4">
    <name type="scientific">Phytophthora sojae (strain P6497)</name>
    <name type="common">Soybean stem and root rot agent</name>
    <name type="synonym">Phytophthora megasperma f. sp. glycines</name>
    <dbReference type="NCBI Taxonomy" id="1094619"/>
    <lineage>
        <taxon>Eukaryota</taxon>
        <taxon>Sar</taxon>
        <taxon>Stramenopiles</taxon>
        <taxon>Oomycota</taxon>
        <taxon>Peronosporomycetes</taxon>
        <taxon>Peronosporales</taxon>
        <taxon>Peronosporaceae</taxon>
        <taxon>Phytophthora</taxon>
    </lineage>
</organism>
<dbReference type="GeneID" id="20661351"/>
<dbReference type="RefSeq" id="XP_009540013.1">
    <property type="nucleotide sequence ID" value="XM_009541718.1"/>
</dbReference>
<reference evidence="3" key="2">
    <citation type="submission" date="2011-09" db="EMBL/GenBank/DDBJ databases">
        <authorList>
            <consortium name="US DOE Joint Genome Institute (JGI-PGF)"/>
            <person name="Aerts A."/>
            <person name="Grimwood J."/>
            <person name="Schmutz J."/>
            <person name="Lucas S."/>
            <person name="Hammon N."/>
            <person name="Glavina del Rio T."/>
            <person name="Dalin E."/>
            <person name="Tice H."/>
            <person name="Pitluck S."/>
            <person name="Dehal P."/>
            <person name="Chapman J."/>
            <person name="Putman N.H."/>
            <person name="Salamov A.A."/>
            <person name="Terry A."/>
            <person name="Rokhsar D.S."/>
            <person name="Boore J.L."/>
            <person name="Tripathy S."/>
            <person name="Tyler B.M."/>
            <person name="Grigoriev I.V."/>
        </authorList>
    </citation>
    <scope>NUCLEOTIDE SEQUENCE</scope>
    <source>
        <strain evidence="3">P6497</strain>
    </source>
</reference>
<evidence type="ECO:0000313" key="4">
    <source>
        <dbReference type="Proteomes" id="UP000002640"/>
    </source>
</evidence>
<sequence>LITLVLLFSFTCGIAHAIRVVRIWQIRQLTRERFKIPGGCCEVYCVSFWFPCCTLAQMATHIKSYKLGTCNFGPQDTLPPYKQA</sequence>
<dbReference type="EMBL" id="JH159180">
    <property type="protein sequence ID" value="EGZ04517.1"/>
    <property type="molecule type" value="Genomic_DNA"/>
</dbReference>
<name>G5AAD0_PHYSP</name>
<protein>
    <recommendedName>
        <fullName evidence="5">PLAC8 family protein</fullName>
    </recommendedName>
</protein>
<evidence type="ECO:0000256" key="1">
    <source>
        <dbReference type="SAM" id="SignalP"/>
    </source>
</evidence>
<dbReference type="STRING" id="1094619.G5AAD0"/>
<dbReference type="SMR" id="G5AAD0"/>
<dbReference type="KEGG" id="psoj:PHYSODRAFT_536189"/>
<feature type="non-terminal residue" evidence="3">
    <location>
        <position position="1"/>
    </location>
</feature>
<reference evidence="3 4" key="1">
    <citation type="journal article" date="2006" name="Science">
        <title>Phytophthora genome sequences uncover evolutionary origins and mechanisms of pathogenesis.</title>
        <authorList>
            <person name="Tyler B.M."/>
            <person name="Tripathy S."/>
            <person name="Zhang X."/>
            <person name="Dehal P."/>
            <person name="Jiang R.H."/>
            <person name="Aerts A."/>
            <person name="Arredondo F.D."/>
            <person name="Baxter L."/>
            <person name="Bensasson D."/>
            <person name="Beynon J.L."/>
            <person name="Chapman J."/>
            <person name="Damasceno C.M."/>
            <person name="Dorrance A.E."/>
            <person name="Dou D."/>
            <person name="Dickerman A.W."/>
            <person name="Dubchak I.L."/>
            <person name="Garbelotto M."/>
            <person name="Gijzen M."/>
            <person name="Gordon S.G."/>
            <person name="Govers F."/>
            <person name="Grunwald N.J."/>
            <person name="Huang W."/>
            <person name="Ivors K.L."/>
            <person name="Jones R.W."/>
            <person name="Kamoun S."/>
            <person name="Krampis K."/>
            <person name="Lamour K.H."/>
            <person name="Lee M.K."/>
            <person name="McDonald W.H."/>
            <person name="Medina M."/>
            <person name="Meijer H.J."/>
            <person name="Nordberg E.K."/>
            <person name="Maclean D.J."/>
            <person name="Ospina-Giraldo M.D."/>
            <person name="Morris P.F."/>
            <person name="Phuntumart V."/>
            <person name="Putnam N.H."/>
            <person name="Rash S."/>
            <person name="Rose J.K."/>
            <person name="Sakihama Y."/>
            <person name="Salamov A.A."/>
            <person name="Savidor A."/>
            <person name="Scheuring C.F."/>
            <person name="Smith B.M."/>
            <person name="Sobral B.W."/>
            <person name="Terry A."/>
            <person name="Torto-Alalibo T.A."/>
            <person name="Win J."/>
            <person name="Xu Z."/>
            <person name="Zhang H."/>
            <person name="Grigoriev I.V."/>
            <person name="Rokhsar D.S."/>
            <person name="Boore J.L."/>
        </authorList>
    </citation>
    <scope>NUCLEOTIDE SEQUENCE [LARGE SCALE GENOMIC DNA]</scope>
    <source>
        <strain evidence="3 4">P6497</strain>
    </source>
</reference>
<dbReference type="InParanoid" id="G5AAD0"/>
<evidence type="ECO:0000313" key="3">
    <source>
        <dbReference type="EMBL" id="EGZ07559.1"/>
    </source>
</evidence>
<dbReference type="Proteomes" id="UP000002640">
    <property type="component" value="Unassembled WGS sequence"/>
</dbReference>